<dbReference type="InterPro" id="IPR022485">
    <property type="entry name" value="SHCHC_synthase_MenH"/>
</dbReference>
<evidence type="ECO:0000256" key="1">
    <source>
        <dbReference type="ARBA" id="ARBA00022428"/>
    </source>
</evidence>
<comment type="catalytic activity">
    <reaction evidence="3">
        <text>5-enolpyruvoyl-6-hydroxy-2-succinyl-cyclohex-3-ene-1-carboxylate = (1R,6R)-6-hydroxy-2-succinyl-cyclohexa-2,4-diene-1-carboxylate + pyruvate</text>
        <dbReference type="Rhea" id="RHEA:25597"/>
        <dbReference type="ChEBI" id="CHEBI:15361"/>
        <dbReference type="ChEBI" id="CHEBI:58689"/>
        <dbReference type="ChEBI" id="CHEBI:58818"/>
        <dbReference type="EC" id="4.2.99.20"/>
    </reaction>
</comment>
<keyword evidence="2 3" id="KW-0456">Lyase</keyword>
<dbReference type="InterPro" id="IPR029058">
    <property type="entry name" value="AB_hydrolase_fold"/>
</dbReference>
<dbReference type="PRINTS" id="PR00412">
    <property type="entry name" value="EPOXHYDRLASE"/>
</dbReference>
<keyword evidence="6" id="KW-1185">Reference proteome</keyword>
<dbReference type="Gene3D" id="3.40.50.1820">
    <property type="entry name" value="alpha/beta hydrolase"/>
    <property type="match status" value="1"/>
</dbReference>
<dbReference type="UniPathway" id="UPA01057">
    <property type="reaction ID" value="UER00900"/>
</dbReference>
<dbReference type="Pfam" id="PF12697">
    <property type="entry name" value="Abhydrolase_6"/>
    <property type="match status" value="1"/>
</dbReference>
<keyword evidence="1 3" id="KW-0474">Menaquinone biosynthesis</keyword>
<dbReference type="EMBL" id="JACHNU010000004">
    <property type="protein sequence ID" value="MBB4663704.1"/>
    <property type="molecule type" value="Genomic_DNA"/>
</dbReference>
<dbReference type="SUPFAM" id="SSF53474">
    <property type="entry name" value="alpha/beta-Hydrolases"/>
    <property type="match status" value="1"/>
</dbReference>
<dbReference type="GO" id="GO:0070205">
    <property type="term" value="F:2-succinyl-6-hydroxy-2,4-cyclohexadiene-1-carboxylate synthase activity"/>
    <property type="evidence" value="ECO:0007669"/>
    <property type="project" value="UniProtKB-UniRule"/>
</dbReference>
<dbReference type="Proteomes" id="UP000585272">
    <property type="component" value="Unassembled WGS sequence"/>
</dbReference>
<reference evidence="5 6" key="1">
    <citation type="submission" date="2020-08" db="EMBL/GenBank/DDBJ databases">
        <title>Genomic Encyclopedia of Archaeal and Bacterial Type Strains, Phase II (KMG-II): from individual species to whole genera.</title>
        <authorList>
            <person name="Goeker M."/>
        </authorList>
    </citation>
    <scope>NUCLEOTIDE SEQUENCE [LARGE SCALE GENOMIC DNA]</scope>
    <source>
        <strain evidence="5 6">DSM 23288</strain>
    </source>
</reference>
<dbReference type="AlphaFoldDB" id="A0A840II28"/>
<gene>
    <name evidence="3" type="primary">menH</name>
    <name evidence="5" type="ORF">BDZ31_003299</name>
</gene>
<comment type="subunit">
    <text evidence="3">Monomer.</text>
</comment>
<name>A0A840II28_9ACTN</name>
<comment type="pathway">
    <text evidence="3">Quinol/quinone metabolism; menaquinone biosynthesis.</text>
</comment>
<dbReference type="EC" id="4.2.99.20" evidence="3"/>
<protein>
    <recommendedName>
        <fullName evidence="3">Putative 2-succinyl-6-hydroxy-2,4-cyclohexadiene-1-carboxylate synthase</fullName>
        <shortName evidence="3">SHCHC synthase</shortName>
        <ecNumber evidence="3">4.2.99.20</ecNumber>
    </recommendedName>
</protein>
<evidence type="ECO:0000256" key="3">
    <source>
        <dbReference type="HAMAP-Rule" id="MF_01660"/>
    </source>
</evidence>
<comment type="caution">
    <text evidence="5">The sequence shown here is derived from an EMBL/GenBank/DDBJ whole genome shotgun (WGS) entry which is preliminary data.</text>
</comment>
<dbReference type="InterPro" id="IPR000639">
    <property type="entry name" value="Epox_hydrolase-like"/>
</dbReference>
<proteinExistence type="inferred from homology"/>
<comment type="function">
    <text evidence="3">Catalyzes a proton abstraction reaction that results in 2,5-elimination of pyruvate from 2-succinyl-5-enolpyruvyl-6-hydroxy-3-cyclohexene-1-carboxylate (SEPHCHC) and the formation of 2-succinyl-6-hydroxy-2,4-cyclohexadiene-1-carboxylate (SHCHC).</text>
</comment>
<sequence length="245" mass="25574">MAPPTIVLLHGFTQSGRSWAETVAALGERYRALAPDLRGHGAAAALRPVTFGTIGADVLGLASAERAERFTLAGYSMGGRIALDLALRDGGAAQARIERLVLIGASPGIAGDGERAARRVADEALAQELERDGIEAFARRWAAQPLFADQPPAVAARAHAERLRASPAGLAASLRGVGTGAMEPLWERLGELTVPVALIVGERDAKFRAIAERMAVDIPDVTVHVVPGAGHAVQLERPEAVAALL</sequence>
<dbReference type="PANTHER" id="PTHR42916:SF1">
    <property type="entry name" value="PROTEIN PHYLLO, CHLOROPLASTIC"/>
    <property type="match status" value="1"/>
</dbReference>
<evidence type="ECO:0000313" key="5">
    <source>
        <dbReference type="EMBL" id="MBB4663704.1"/>
    </source>
</evidence>
<dbReference type="HAMAP" id="MF_01660">
    <property type="entry name" value="MenH"/>
    <property type="match status" value="1"/>
</dbReference>
<comment type="pathway">
    <text evidence="3">Quinol/quinone metabolism; 1,4-dihydroxy-2-naphthoate biosynthesis; 1,4-dihydroxy-2-naphthoate from chorismate: step 3/7.</text>
</comment>
<evidence type="ECO:0000313" key="6">
    <source>
        <dbReference type="Proteomes" id="UP000585272"/>
    </source>
</evidence>
<dbReference type="UniPathway" id="UPA00079"/>
<feature type="domain" description="AB hydrolase-1" evidence="4">
    <location>
        <begin position="6"/>
        <end position="243"/>
    </location>
</feature>
<dbReference type="PANTHER" id="PTHR42916">
    <property type="entry name" value="2-SUCCINYL-5-ENOLPYRUVYL-6-HYDROXY-3-CYCLOHEXENE-1-CARBOXYLATE SYNTHASE"/>
    <property type="match status" value="1"/>
</dbReference>
<evidence type="ECO:0000259" key="4">
    <source>
        <dbReference type="Pfam" id="PF12697"/>
    </source>
</evidence>
<dbReference type="InterPro" id="IPR000073">
    <property type="entry name" value="AB_hydrolase_1"/>
</dbReference>
<dbReference type="RefSeq" id="WP_183343416.1">
    <property type="nucleotide sequence ID" value="NZ_JACHNU010000004.1"/>
</dbReference>
<dbReference type="NCBIfam" id="TIGR03695">
    <property type="entry name" value="menH_SHCHC"/>
    <property type="match status" value="1"/>
</dbReference>
<accession>A0A840II28</accession>
<evidence type="ECO:0000256" key="2">
    <source>
        <dbReference type="ARBA" id="ARBA00023239"/>
    </source>
</evidence>
<organism evidence="5 6">
    <name type="scientific">Conexibacter arvalis</name>
    <dbReference type="NCBI Taxonomy" id="912552"/>
    <lineage>
        <taxon>Bacteria</taxon>
        <taxon>Bacillati</taxon>
        <taxon>Actinomycetota</taxon>
        <taxon>Thermoleophilia</taxon>
        <taxon>Solirubrobacterales</taxon>
        <taxon>Conexibacteraceae</taxon>
        <taxon>Conexibacter</taxon>
    </lineage>
</organism>
<dbReference type="GO" id="GO:0009234">
    <property type="term" value="P:menaquinone biosynthetic process"/>
    <property type="evidence" value="ECO:0007669"/>
    <property type="project" value="UniProtKB-UniRule"/>
</dbReference>
<comment type="similarity">
    <text evidence="3">Belongs to the AB hydrolase superfamily. MenH family.</text>
</comment>